<dbReference type="PROSITE" id="PS51736">
    <property type="entry name" value="RECOMBINASES_3"/>
    <property type="match status" value="1"/>
</dbReference>
<dbReference type="AlphaFoldDB" id="K1TVN7"/>
<dbReference type="GO" id="GO:0003677">
    <property type="term" value="F:DNA binding"/>
    <property type="evidence" value="ECO:0007669"/>
    <property type="project" value="InterPro"/>
</dbReference>
<evidence type="ECO:0000313" key="2">
    <source>
        <dbReference type="EMBL" id="EKC70285.1"/>
    </source>
</evidence>
<sequence length="86" mass="9815">MSNARIIEIPATRQIRSGKNNTIRKMRVAAYCRVSTEEEEQQGSFETQKLYYTEKINSTSEWELAGIYADDGISGIHQKSVTDLTR</sequence>
<name>K1TVN7_9ZZZZ</name>
<dbReference type="InterPro" id="IPR006119">
    <property type="entry name" value="Resolv_N"/>
</dbReference>
<accession>K1TVN7</accession>
<proteinExistence type="predicted"/>
<dbReference type="EMBL" id="AJWY01005199">
    <property type="protein sequence ID" value="EKC70285.1"/>
    <property type="molecule type" value="Genomic_DNA"/>
</dbReference>
<dbReference type="GO" id="GO:0000150">
    <property type="term" value="F:DNA strand exchange activity"/>
    <property type="evidence" value="ECO:0007669"/>
    <property type="project" value="InterPro"/>
</dbReference>
<dbReference type="SUPFAM" id="SSF53041">
    <property type="entry name" value="Resolvase-like"/>
    <property type="match status" value="1"/>
</dbReference>
<evidence type="ECO:0000259" key="1">
    <source>
        <dbReference type="PROSITE" id="PS51736"/>
    </source>
</evidence>
<comment type="caution">
    <text evidence="2">The sequence shown here is derived from an EMBL/GenBank/DDBJ whole genome shotgun (WGS) entry which is preliminary data.</text>
</comment>
<gene>
    <name evidence="2" type="ORF">LEA_07863</name>
</gene>
<dbReference type="Pfam" id="PF00239">
    <property type="entry name" value="Resolvase"/>
    <property type="match status" value="1"/>
</dbReference>
<dbReference type="Gene3D" id="3.40.50.1390">
    <property type="entry name" value="Resolvase, N-terminal catalytic domain"/>
    <property type="match status" value="1"/>
</dbReference>
<organism evidence="2">
    <name type="scientific">human gut metagenome</name>
    <dbReference type="NCBI Taxonomy" id="408170"/>
    <lineage>
        <taxon>unclassified sequences</taxon>
        <taxon>metagenomes</taxon>
        <taxon>organismal metagenomes</taxon>
    </lineage>
</organism>
<protein>
    <submittedName>
        <fullName evidence="2">Protein containing Resolvase</fullName>
    </submittedName>
</protein>
<dbReference type="InterPro" id="IPR036162">
    <property type="entry name" value="Resolvase-like_N_sf"/>
</dbReference>
<feature type="domain" description="Resolvase/invertase-type recombinase catalytic" evidence="1">
    <location>
        <begin position="27"/>
        <end position="86"/>
    </location>
</feature>
<reference evidence="2" key="1">
    <citation type="journal article" date="2013" name="Environ. Microbiol.">
        <title>Microbiota from the distal guts of lean and obese adolescents exhibit partial functional redundancy besides clear differences in community structure.</title>
        <authorList>
            <person name="Ferrer M."/>
            <person name="Ruiz A."/>
            <person name="Lanza F."/>
            <person name="Haange S.B."/>
            <person name="Oberbach A."/>
            <person name="Till H."/>
            <person name="Bargiela R."/>
            <person name="Campoy C."/>
            <person name="Segura M.T."/>
            <person name="Richter M."/>
            <person name="von Bergen M."/>
            <person name="Seifert J."/>
            <person name="Suarez A."/>
        </authorList>
    </citation>
    <scope>NUCLEOTIDE SEQUENCE</scope>
</reference>